<protein>
    <submittedName>
        <fullName evidence="2">Uncharacterized protein</fullName>
    </submittedName>
</protein>
<dbReference type="EMBL" id="CAJDYZ010004151">
    <property type="protein sequence ID" value="CAD1470983.1"/>
    <property type="molecule type" value="Genomic_DNA"/>
</dbReference>
<evidence type="ECO:0000256" key="1">
    <source>
        <dbReference type="SAM" id="MobiDB-lite"/>
    </source>
</evidence>
<gene>
    <name evidence="2" type="ORF">MHI_LOCUS209339</name>
</gene>
<feature type="compositionally biased region" description="Basic and acidic residues" evidence="1">
    <location>
        <begin position="30"/>
        <end position="42"/>
    </location>
</feature>
<evidence type="ECO:0000313" key="3">
    <source>
        <dbReference type="Proteomes" id="UP000752696"/>
    </source>
</evidence>
<dbReference type="Proteomes" id="UP000752696">
    <property type="component" value="Unassembled WGS sequence"/>
</dbReference>
<accession>A0A6V7GY75</accession>
<sequence length="157" mass="17700">MLGRVFAKLLSLEPARPGETRRKFRHKGRSRDNSLDRLTRSPEEEEELCVHVAVAILGGGREFAWVRDDDRPEGRSMIRGVSFLKEEQGRWQSTRTVNGENTASNMRESVNSAGRRLHIAAMQPTGRGTFSEVHPREKQTKLPRYSASDIPASADLT</sequence>
<reference evidence="2" key="1">
    <citation type="submission" date="2020-07" db="EMBL/GenBank/DDBJ databases">
        <authorList>
            <person name="Nazaruddin N."/>
        </authorList>
    </citation>
    <scope>NUCLEOTIDE SEQUENCE</scope>
</reference>
<keyword evidence="3" id="KW-1185">Reference proteome</keyword>
<evidence type="ECO:0000313" key="2">
    <source>
        <dbReference type="EMBL" id="CAD1470983.1"/>
    </source>
</evidence>
<feature type="region of interest" description="Disordered" evidence="1">
    <location>
        <begin position="17"/>
        <end position="42"/>
    </location>
</feature>
<proteinExistence type="predicted"/>
<dbReference type="AlphaFoldDB" id="A0A6V7GY75"/>
<organism evidence="2 3">
    <name type="scientific">Heterotrigona itama</name>
    <dbReference type="NCBI Taxonomy" id="395501"/>
    <lineage>
        <taxon>Eukaryota</taxon>
        <taxon>Metazoa</taxon>
        <taxon>Ecdysozoa</taxon>
        <taxon>Arthropoda</taxon>
        <taxon>Hexapoda</taxon>
        <taxon>Insecta</taxon>
        <taxon>Pterygota</taxon>
        <taxon>Neoptera</taxon>
        <taxon>Endopterygota</taxon>
        <taxon>Hymenoptera</taxon>
        <taxon>Apocrita</taxon>
        <taxon>Aculeata</taxon>
        <taxon>Apoidea</taxon>
        <taxon>Anthophila</taxon>
        <taxon>Apidae</taxon>
        <taxon>Heterotrigona</taxon>
    </lineage>
</organism>
<comment type="caution">
    <text evidence="2">The sequence shown here is derived from an EMBL/GenBank/DDBJ whole genome shotgun (WGS) entry which is preliminary data.</text>
</comment>
<name>A0A6V7GY75_9HYME</name>
<feature type="region of interest" description="Disordered" evidence="1">
    <location>
        <begin position="125"/>
        <end position="157"/>
    </location>
</feature>